<dbReference type="AlphaFoldDB" id="A0A6J4K4D9"/>
<reference evidence="2" key="1">
    <citation type="submission" date="2020-02" db="EMBL/GenBank/DDBJ databases">
        <authorList>
            <person name="Meier V. D."/>
        </authorList>
    </citation>
    <scope>NUCLEOTIDE SEQUENCE</scope>
    <source>
        <strain evidence="2">AVDCRST_MAG56</strain>
    </source>
</reference>
<feature type="transmembrane region" description="Helical" evidence="1">
    <location>
        <begin position="44"/>
        <end position="65"/>
    </location>
</feature>
<feature type="transmembrane region" description="Helical" evidence="1">
    <location>
        <begin position="12"/>
        <end position="32"/>
    </location>
</feature>
<evidence type="ECO:0000256" key="1">
    <source>
        <dbReference type="SAM" id="Phobius"/>
    </source>
</evidence>
<evidence type="ECO:0000313" key="2">
    <source>
        <dbReference type="EMBL" id="CAA9295160.1"/>
    </source>
</evidence>
<name>A0A6J4K4D9_9SPHI</name>
<feature type="transmembrane region" description="Helical" evidence="1">
    <location>
        <begin position="118"/>
        <end position="138"/>
    </location>
</feature>
<keyword evidence="1" id="KW-0472">Membrane</keyword>
<keyword evidence="1" id="KW-1133">Transmembrane helix</keyword>
<keyword evidence="1" id="KW-0812">Transmembrane</keyword>
<dbReference type="EMBL" id="CADCTQ010000412">
    <property type="protein sequence ID" value="CAA9295160.1"/>
    <property type="molecule type" value="Genomic_DNA"/>
</dbReference>
<gene>
    <name evidence="2" type="ORF">AVDCRST_MAG56-4965</name>
</gene>
<organism evidence="2">
    <name type="scientific">uncultured Cytophagales bacterium</name>
    <dbReference type="NCBI Taxonomy" id="158755"/>
    <lineage>
        <taxon>Bacteria</taxon>
        <taxon>Pseudomonadati</taxon>
        <taxon>Bacteroidota</taxon>
        <taxon>Sphingobacteriia</taxon>
        <taxon>Sphingobacteriales</taxon>
        <taxon>environmental samples</taxon>
    </lineage>
</organism>
<protein>
    <submittedName>
        <fullName evidence="2">Uncharacterized protein Fjoh_0737</fullName>
    </submittedName>
</protein>
<accession>A0A6J4K4D9</accession>
<sequence>MYPVLLNLHSYLSYLVLAALFFAALSAFFGFSGNRPFTERDRKVALIGLIAAHTQLLIGLILYFVSPRGIANLSAATMKDSASRLAALEHPLTNLIAIILITVGYSRAKRLKNDRARFRSVFLLYGLGLILILSRIPWRNWVG</sequence>
<feature type="transmembrane region" description="Helical" evidence="1">
    <location>
        <begin position="85"/>
        <end position="106"/>
    </location>
</feature>
<proteinExistence type="predicted"/>